<dbReference type="InterPro" id="IPR045004">
    <property type="entry name" value="ECH_dom"/>
</dbReference>
<feature type="domain" description="Enoyl-CoA hydratase/isomerase" evidence="3">
    <location>
        <begin position="23"/>
        <end position="356"/>
    </location>
</feature>
<evidence type="ECO:0000256" key="2">
    <source>
        <dbReference type="RuleBase" id="RU369070"/>
    </source>
</evidence>
<keyword evidence="4" id="KW-1185">Reference proteome</keyword>
<dbReference type="GeneID" id="111308396"/>
<evidence type="ECO:0000313" key="5">
    <source>
        <dbReference type="RefSeq" id="XP_022762451.1"/>
    </source>
</evidence>
<dbReference type="CDD" id="cd06558">
    <property type="entry name" value="crotonase-like"/>
    <property type="match status" value="1"/>
</dbReference>
<gene>
    <name evidence="5" type="primary">LOC111308396</name>
</gene>
<protein>
    <recommendedName>
        <fullName evidence="2">3-hydroxyisobutyryl-CoA hydrolase</fullName>
        <shortName evidence="2">HIB-CoA hydrolase</shortName>
        <shortName evidence="2">HIBYL-CoA-H</shortName>
        <ecNumber evidence="2">3.1.2.4</ecNumber>
    </recommendedName>
    <alternativeName>
        <fullName evidence="2">3-hydroxyisobutyryl-coenzyme A hydrolase</fullName>
    </alternativeName>
</protein>
<dbReference type="Proteomes" id="UP000515121">
    <property type="component" value="Unplaced"/>
</dbReference>
<comment type="catalytic activity">
    <reaction evidence="2">
        <text>3-hydroxy-2-methylpropanoyl-CoA + H2O = 3-hydroxy-2-methylpropanoate + CoA + H(+)</text>
        <dbReference type="Rhea" id="RHEA:20888"/>
        <dbReference type="ChEBI" id="CHEBI:11805"/>
        <dbReference type="ChEBI" id="CHEBI:15377"/>
        <dbReference type="ChEBI" id="CHEBI:15378"/>
        <dbReference type="ChEBI" id="CHEBI:57287"/>
        <dbReference type="ChEBI" id="CHEBI:57340"/>
        <dbReference type="EC" id="3.1.2.4"/>
    </reaction>
</comment>
<name>A0A6P6ACC0_DURZI</name>
<dbReference type="OrthoDB" id="16820at2759"/>
<accession>A0A6P6ACC0</accession>
<dbReference type="NCBIfam" id="NF004127">
    <property type="entry name" value="PRK05617.1"/>
    <property type="match status" value="1"/>
</dbReference>
<dbReference type="PANTHER" id="PTHR43176">
    <property type="entry name" value="3-HYDROXYISOBUTYRYL-COA HYDROLASE-RELATED"/>
    <property type="match status" value="1"/>
</dbReference>
<dbReference type="Gene3D" id="3.90.226.10">
    <property type="entry name" value="2-enoyl-CoA Hydratase, Chain A, domain 1"/>
    <property type="match status" value="1"/>
</dbReference>
<dbReference type="PANTHER" id="PTHR43176:SF6">
    <property type="entry name" value="3-HYDROXYISOBUTYRYL-COA HYDROLASE"/>
    <property type="match status" value="1"/>
</dbReference>
<dbReference type="GO" id="GO:0003860">
    <property type="term" value="F:3-hydroxyisobutyryl-CoA hydrolase activity"/>
    <property type="evidence" value="ECO:0007669"/>
    <property type="project" value="UniProtKB-UniRule"/>
</dbReference>
<proteinExistence type="inferred from homology"/>
<dbReference type="EC" id="3.1.2.4" evidence="2"/>
<comment type="pathway">
    <text evidence="2">Amino-acid degradation; L-valine degradation.</text>
</comment>
<evidence type="ECO:0000313" key="4">
    <source>
        <dbReference type="Proteomes" id="UP000515121"/>
    </source>
</evidence>
<dbReference type="GO" id="GO:0006574">
    <property type="term" value="P:L-valine catabolic process"/>
    <property type="evidence" value="ECO:0007669"/>
    <property type="project" value="UniProtKB-UniRule"/>
</dbReference>
<dbReference type="Pfam" id="PF16113">
    <property type="entry name" value="ECH_2"/>
    <property type="match status" value="1"/>
</dbReference>
<keyword evidence="1 2" id="KW-0378">Hydrolase</keyword>
<evidence type="ECO:0000259" key="3">
    <source>
        <dbReference type="Pfam" id="PF16113"/>
    </source>
</evidence>
<dbReference type="FunFam" id="3.90.226.10:FF:000027">
    <property type="entry name" value="Probable 3-hydroxyisobutyryl-CoA hydrolase 2"/>
    <property type="match status" value="1"/>
</dbReference>
<evidence type="ECO:0000256" key="1">
    <source>
        <dbReference type="ARBA" id="ARBA00022801"/>
    </source>
</evidence>
<dbReference type="InterPro" id="IPR032259">
    <property type="entry name" value="HIBYL-CoA-H"/>
</dbReference>
<sequence length="386" mass="43276">MSLHYTSEKEHNQVLFEGDLLVKKVILNRPKKLNILTYEMVCQMLTKFQIYEEDSTTNFVILKGNGRAFCAGGDVVSVIGASKIGHWSFGANFYRKQYALDYLLATYKKPLISLINGFVMGGGAGLSIHAKFKVVTENAVFAMPEASIGLFPDVGASYFLSRLPGYFGEYLGLSGARLDGTEMLACGLATHFVLSKDLILLENELDKVGTSDTTKIARKIDTFSSAAPVKRESAYARLEIINKCFSKNTVEEILLALEKEIEHNAGKWMMEAVKSMKAASPTSLKIFLRSIREGREQTLDQCFAREYITLSNILRGSIGNDLYEGTRAKLIEKDNKPKWEPSNLQSVNKETVNRYFTEVDDPHWEVLRLPVNRRQPNSVDALKSKI</sequence>
<dbReference type="InterPro" id="IPR029045">
    <property type="entry name" value="ClpP/crotonase-like_dom_sf"/>
</dbReference>
<dbReference type="KEGG" id="dzi:111308396"/>
<comment type="function">
    <text evidence="2">Hydrolyzes 3-hydroxyisobutyryl-CoA (HIBYL-CoA), a saline catabolite. Has high activity toward isobutyryl-CoA. Could be an isobutyryl-CoA dehydrogenase that functions in valine catabolism.</text>
</comment>
<reference evidence="5" key="1">
    <citation type="submission" date="2025-08" db="UniProtKB">
        <authorList>
            <consortium name="RefSeq"/>
        </authorList>
    </citation>
    <scope>IDENTIFICATION</scope>
    <source>
        <tissue evidence="5">Fruit stalk</tissue>
    </source>
</reference>
<dbReference type="RefSeq" id="XP_022762451.1">
    <property type="nucleotide sequence ID" value="XM_022906716.1"/>
</dbReference>
<dbReference type="SUPFAM" id="SSF52096">
    <property type="entry name" value="ClpP/crotonase"/>
    <property type="match status" value="1"/>
</dbReference>
<dbReference type="AlphaFoldDB" id="A0A6P6ACC0"/>
<comment type="similarity">
    <text evidence="2">Belongs to the enoyl-CoA hydratase/isomerase family.</text>
</comment>
<organism evidence="4 5">
    <name type="scientific">Durio zibethinus</name>
    <name type="common">Durian</name>
    <dbReference type="NCBI Taxonomy" id="66656"/>
    <lineage>
        <taxon>Eukaryota</taxon>
        <taxon>Viridiplantae</taxon>
        <taxon>Streptophyta</taxon>
        <taxon>Embryophyta</taxon>
        <taxon>Tracheophyta</taxon>
        <taxon>Spermatophyta</taxon>
        <taxon>Magnoliopsida</taxon>
        <taxon>eudicotyledons</taxon>
        <taxon>Gunneridae</taxon>
        <taxon>Pentapetalae</taxon>
        <taxon>rosids</taxon>
        <taxon>malvids</taxon>
        <taxon>Malvales</taxon>
        <taxon>Malvaceae</taxon>
        <taxon>Helicteroideae</taxon>
        <taxon>Durio</taxon>
    </lineage>
</organism>